<evidence type="ECO:0000313" key="12">
    <source>
        <dbReference type="Proteomes" id="UP001642464"/>
    </source>
</evidence>
<comment type="similarity">
    <text evidence="2">Belongs to the RecN family.</text>
</comment>
<organism evidence="11 12">
    <name type="scientific">Durusdinium trenchii</name>
    <dbReference type="NCBI Taxonomy" id="1381693"/>
    <lineage>
        <taxon>Eukaryota</taxon>
        <taxon>Sar</taxon>
        <taxon>Alveolata</taxon>
        <taxon>Dinophyceae</taxon>
        <taxon>Suessiales</taxon>
        <taxon>Symbiodiniaceae</taxon>
        <taxon>Durusdinium</taxon>
    </lineage>
</organism>
<keyword evidence="9" id="KW-0175">Coiled coil</keyword>
<dbReference type="InterPro" id="IPR027417">
    <property type="entry name" value="P-loop_NTPase"/>
</dbReference>
<dbReference type="PANTHER" id="PTHR11059:SF0">
    <property type="entry name" value="DNA REPAIR PROTEIN RECN"/>
    <property type="match status" value="1"/>
</dbReference>
<gene>
    <name evidence="11" type="ORF">SCF082_LOCUS26475</name>
</gene>
<keyword evidence="6" id="KW-0067">ATP-binding</keyword>
<evidence type="ECO:0000313" key="11">
    <source>
        <dbReference type="EMBL" id="CAK9047195.1"/>
    </source>
</evidence>
<dbReference type="NCBIfam" id="TIGR00634">
    <property type="entry name" value="recN"/>
    <property type="match status" value="1"/>
</dbReference>
<dbReference type="Gene3D" id="3.40.50.300">
    <property type="entry name" value="P-loop containing nucleotide triphosphate hydrolases"/>
    <property type="match status" value="2"/>
</dbReference>
<evidence type="ECO:0000256" key="9">
    <source>
        <dbReference type="SAM" id="Coils"/>
    </source>
</evidence>
<dbReference type="InterPro" id="IPR003593">
    <property type="entry name" value="AAA+_ATPase"/>
</dbReference>
<evidence type="ECO:0000256" key="2">
    <source>
        <dbReference type="ARBA" id="ARBA00009441"/>
    </source>
</evidence>
<dbReference type="InterPro" id="IPR004604">
    <property type="entry name" value="DNA_recomb/repair_RecN"/>
</dbReference>
<dbReference type="CDD" id="cd03241">
    <property type="entry name" value="ABC_RecN"/>
    <property type="match status" value="1"/>
</dbReference>
<dbReference type="Proteomes" id="UP001642464">
    <property type="component" value="Unassembled WGS sequence"/>
</dbReference>
<name>A0ABP0MAJ5_9DINO</name>
<feature type="domain" description="AAA+ ATPase" evidence="10">
    <location>
        <begin position="21"/>
        <end position="503"/>
    </location>
</feature>
<dbReference type="EMBL" id="CAXAMM010020058">
    <property type="protein sequence ID" value="CAK9047195.1"/>
    <property type="molecule type" value="Genomic_DNA"/>
</dbReference>
<evidence type="ECO:0000256" key="1">
    <source>
        <dbReference type="ARBA" id="ARBA00003618"/>
    </source>
</evidence>
<dbReference type="SMART" id="SM00382">
    <property type="entry name" value="AAA"/>
    <property type="match status" value="1"/>
</dbReference>
<evidence type="ECO:0000259" key="10">
    <source>
        <dbReference type="SMART" id="SM00382"/>
    </source>
</evidence>
<comment type="caution">
    <text evidence="11">The sequence shown here is derived from an EMBL/GenBank/DDBJ whole genome shotgun (WGS) entry which is preliminary data.</text>
</comment>
<feature type="coiled-coil region" evidence="9">
    <location>
        <begin position="323"/>
        <end position="360"/>
    </location>
</feature>
<dbReference type="PIRSF" id="PIRSF003128">
    <property type="entry name" value="RecN"/>
    <property type="match status" value="1"/>
</dbReference>
<evidence type="ECO:0000256" key="7">
    <source>
        <dbReference type="ARBA" id="ARBA00023204"/>
    </source>
</evidence>
<sequence>MLKSLTVSNFALVDALEIQLGPGLTVITGESGAGKSILLAALSLVLGERAASDTIRPSAERAEVSAEFDVSGIDAATAFLEDQTLEDPEEPGRVLVRRVVNRDGRSRAYLNGTPVNLSVLRTLTAGLIDIHGQDDNVRLADSQVQRALLDGYGVSRKTLADCRAAYRAWQQASSEYADLEAAVKSSEDRAALLRYQLEELDNAAPAAGEFEAIEQQHKRLSQSRELKSVVADVLALLEDTDPFAEAQSSLARLDDDHESLRAARETLLTISDLASDATRDLRSYDDSLADDPEALRELDSRLELLHDLARKHRVQPEALPEHLAALREELEALSSDRGALTELEAAKARFEEAYRKHAAALTKARRKAADGFCQAVSEHMQTLGIKGGALAIEFQPQESEAGAEAVEYQCITNPRYPAAPLTRIASGGERARISLAIQIVAAAKNQLPSLILDEADVGVGGTTADTVGRLLRGLASHTQVICITHAPQIAALGLEHLKVSKSGEQDTEIAELSRDARVDELARMLAGARVTDESREYARILLKEAG</sequence>
<keyword evidence="7" id="KW-0234">DNA repair</keyword>
<evidence type="ECO:0000256" key="4">
    <source>
        <dbReference type="ARBA" id="ARBA00022741"/>
    </source>
</evidence>
<protein>
    <recommendedName>
        <fullName evidence="3">DNA repair protein RecN</fullName>
    </recommendedName>
    <alternativeName>
        <fullName evidence="8">Recombination protein N</fullName>
    </alternativeName>
</protein>
<dbReference type="PANTHER" id="PTHR11059">
    <property type="entry name" value="DNA REPAIR PROTEIN RECN"/>
    <property type="match status" value="1"/>
</dbReference>
<evidence type="ECO:0000256" key="3">
    <source>
        <dbReference type="ARBA" id="ARBA00021315"/>
    </source>
</evidence>
<accession>A0ABP0MAJ5</accession>
<proteinExistence type="inferred from homology"/>
<keyword evidence="4" id="KW-0547">Nucleotide-binding</keyword>
<dbReference type="Pfam" id="PF02463">
    <property type="entry name" value="SMC_N"/>
    <property type="match status" value="1"/>
</dbReference>
<keyword evidence="12" id="KW-1185">Reference proteome</keyword>
<dbReference type="SUPFAM" id="SSF52540">
    <property type="entry name" value="P-loop containing nucleoside triphosphate hydrolases"/>
    <property type="match status" value="1"/>
</dbReference>
<evidence type="ECO:0000256" key="5">
    <source>
        <dbReference type="ARBA" id="ARBA00022763"/>
    </source>
</evidence>
<keyword evidence="5" id="KW-0227">DNA damage</keyword>
<reference evidence="11 12" key="1">
    <citation type="submission" date="2024-02" db="EMBL/GenBank/DDBJ databases">
        <authorList>
            <person name="Chen Y."/>
            <person name="Shah S."/>
            <person name="Dougan E. K."/>
            <person name="Thang M."/>
            <person name="Chan C."/>
        </authorList>
    </citation>
    <scope>NUCLEOTIDE SEQUENCE [LARGE SCALE GENOMIC DNA]</scope>
</reference>
<comment type="function">
    <text evidence="1">May be involved in recombinational repair of damaged DNA.</text>
</comment>
<dbReference type="InterPro" id="IPR003395">
    <property type="entry name" value="RecF/RecN/SMC_N"/>
</dbReference>
<evidence type="ECO:0000256" key="8">
    <source>
        <dbReference type="ARBA" id="ARBA00033408"/>
    </source>
</evidence>
<evidence type="ECO:0000256" key="6">
    <source>
        <dbReference type="ARBA" id="ARBA00022840"/>
    </source>
</evidence>
<dbReference type="NCBIfam" id="NF008121">
    <property type="entry name" value="PRK10869.1"/>
    <property type="match status" value="1"/>
</dbReference>